<protein>
    <recommendedName>
        <fullName evidence="7">U3 small nucleolar ribonucleoprotein protein MPP10</fullName>
    </recommendedName>
</protein>
<evidence type="ECO:0000256" key="8">
    <source>
        <dbReference type="SAM" id="MobiDB-lite"/>
    </source>
</evidence>
<dbReference type="Proteomes" id="UP000094801">
    <property type="component" value="Unassembled WGS sequence"/>
</dbReference>
<sequence length="628" mass="72612">MSDTLEQLVANPQSVFSGAIDTDKILQEVKTILDPITKDNSVLDEIYVDGLVSSQVWGQVKLVIDGVNENVLFGKISSLKEQYGDLLDEDNEDHDDEAEGDSEQDEDEDEDEEENGEEQQQESELDEGESEEEYFNAVDELEEEKDDEEELEEPPKQDKFGLNDKFFSIDDFNKATTESKQEDDEYHTDKTEIDLYKDLSDNDNESEGEMFYDDYYKAQKGDDTKPEISNSDPDVDFIPEKDAFGLNDQFFSIDDFNKQVLAMENDNNDDEEDDEEDIDLFADLEDEDDDEMYEYGDFFKAQVDPKSINEKKSVKFSTENDVKEFAEDEYDEAYNSAMADFVNEDEYSDEDEVEEEDEADKIVDEKNLSTFEKQQMKIKAEIEALEKESISAKKWTMKGEASVKHRDADGLLDEELEFDRTARPVPVITQETTESLEEIIKRRIKDEKFDEVQRRIISDLSNFKNSKRVEVSEEKSTKSLAELYEDDYSGNAATESTTMNEELQRAHDEISDLFTKLNYKLDSLCSAHFVPKPKEKMLDIKVQTSTISMEDAQPLTLSNAETLAPQEIYRTRNKADANEIVLKSGVVMARDELDRDEKQRLRRAKKRKIHNKMKEKAEKKQKVDVKQY</sequence>
<evidence type="ECO:0000313" key="10">
    <source>
        <dbReference type="Proteomes" id="UP000094801"/>
    </source>
</evidence>
<feature type="compositionally biased region" description="Acidic residues" evidence="8">
    <location>
        <begin position="88"/>
        <end position="152"/>
    </location>
</feature>
<comment type="subcellular location">
    <subcellularLocation>
        <location evidence="1 7">Nucleus</location>
        <location evidence="1 7">Nucleolus</location>
    </subcellularLocation>
</comment>
<keyword evidence="4 7" id="KW-0539">Nucleus</keyword>
<dbReference type="PANTHER" id="PTHR17039">
    <property type="entry name" value="U3 SMALL NUCLEOLAR RIBONUCLEOPROTEIN PROTEIN MPP10"/>
    <property type="match status" value="1"/>
</dbReference>
<dbReference type="AlphaFoldDB" id="A0A1E4T2H2"/>
<feature type="compositionally biased region" description="Basic and acidic residues" evidence="8">
    <location>
        <begin position="612"/>
        <end position="628"/>
    </location>
</feature>
<dbReference type="Pfam" id="PF04006">
    <property type="entry name" value="Mpp10"/>
    <property type="match status" value="2"/>
</dbReference>
<evidence type="ECO:0000256" key="1">
    <source>
        <dbReference type="ARBA" id="ARBA00004604"/>
    </source>
</evidence>
<comment type="function">
    <text evidence="7">Involved in nucleolar processing of pre-18S ribosomal RNA.</text>
</comment>
<reference evidence="10" key="1">
    <citation type="submission" date="2016-04" db="EMBL/GenBank/DDBJ databases">
        <title>Comparative genomics of biotechnologically important yeasts.</title>
        <authorList>
            <consortium name="DOE Joint Genome Institute"/>
            <person name="Riley R."/>
            <person name="Haridas S."/>
            <person name="Wolfe K.H."/>
            <person name="Lopes M.R."/>
            <person name="Hittinger C.T."/>
            <person name="Goker M."/>
            <person name="Salamov A."/>
            <person name="Wisecaver J."/>
            <person name="Long T.M."/>
            <person name="Aerts A.L."/>
            <person name="Barry K."/>
            <person name="Choi C."/>
            <person name="Clum A."/>
            <person name="Coughlan A.Y."/>
            <person name="Deshpande S."/>
            <person name="Douglass A.P."/>
            <person name="Hanson S.J."/>
            <person name="Klenk H.-P."/>
            <person name="Labutti K."/>
            <person name="Lapidus A."/>
            <person name="Lindquist E."/>
            <person name="Lipzen A."/>
            <person name="Meier-Kolthoff J.P."/>
            <person name="Ohm R.A."/>
            <person name="Otillar R.P."/>
            <person name="Pangilinan J."/>
            <person name="Peng Y."/>
            <person name="Rokas A."/>
            <person name="Rosa C.A."/>
            <person name="Scheuner C."/>
            <person name="Sibirny A.A."/>
            <person name="Slot J.C."/>
            <person name="Stielow J.B."/>
            <person name="Sun H."/>
            <person name="Kurtzman C.P."/>
            <person name="Blackwell M."/>
            <person name="Grigoriev I.V."/>
            <person name="Jeffries T.W."/>
        </authorList>
    </citation>
    <scope>NUCLEOTIDE SEQUENCE [LARGE SCALE GENOMIC DNA]</scope>
    <source>
        <strain evidence="10">NRRL YB-2248</strain>
    </source>
</reference>
<name>A0A1E4T2H2_9ASCO</name>
<evidence type="ECO:0000256" key="7">
    <source>
        <dbReference type="PIRNR" id="PIRNR017300"/>
    </source>
</evidence>
<dbReference type="EMBL" id="KV453851">
    <property type="protein sequence ID" value="ODV85931.1"/>
    <property type="molecule type" value="Genomic_DNA"/>
</dbReference>
<gene>
    <name evidence="9" type="ORF">CANARDRAFT_27999</name>
</gene>
<proteinExistence type="inferred from homology"/>
<evidence type="ECO:0000256" key="3">
    <source>
        <dbReference type="ARBA" id="ARBA00022552"/>
    </source>
</evidence>
<dbReference type="GO" id="GO:0005732">
    <property type="term" value="C:sno(s)RNA-containing ribonucleoprotein complex"/>
    <property type="evidence" value="ECO:0007669"/>
    <property type="project" value="UniProtKB-UniRule"/>
</dbReference>
<comment type="similarity">
    <text evidence="6 7">Belongs to the MPP10 family.</text>
</comment>
<dbReference type="STRING" id="983967.A0A1E4T2H2"/>
<keyword evidence="10" id="KW-1185">Reference proteome</keyword>
<dbReference type="OrthoDB" id="445326at2759"/>
<dbReference type="GO" id="GO:0032040">
    <property type="term" value="C:small-subunit processome"/>
    <property type="evidence" value="ECO:0007669"/>
    <property type="project" value="TreeGrafter"/>
</dbReference>
<keyword evidence="3 7" id="KW-0698">rRNA processing</keyword>
<dbReference type="PANTHER" id="PTHR17039:SF0">
    <property type="entry name" value="U3 SMALL NUCLEOLAR RIBONUCLEOPROTEIN PROTEIN MPP10"/>
    <property type="match status" value="1"/>
</dbReference>
<feature type="compositionally biased region" description="Basic residues" evidence="8">
    <location>
        <begin position="600"/>
        <end position="611"/>
    </location>
</feature>
<organism evidence="9 10">
    <name type="scientific">[Candida] arabinofermentans NRRL YB-2248</name>
    <dbReference type="NCBI Taxonomy" id="983967"/>
    <lineage>
        <taxon>Eukaryota</taxon>
        <taxon>Fungi</taxon>
        <taxon>Dikarya</taxon>
        <taxon>Ascomycota</taxon>
        <taxon>Saccharomycotina</taxon>
        <taxon>Pichiomycetes</taxon>
        <taxon>Pichiales</taxon>
        <taxon>Pichiaceae</taxon>
        <taxon>Ogataea</taxon>
        <taxon>Ogataea/Candida clade</taxon>
    </lineage>
</organism>
<keyword evidence="2 7" id="KW-0690">Ribosome biogenesis</keyword>
<evidence type="ECO:0000256" key="2">
    <source>
        <dbReference type="ARBA" id="ARBA00022517"/>
    </source>
</evidence>
<feature type="compositionally biased region" description="Basic and acidic residues" evidence="8">
    <location>
        <begin position="153"/>
        <end position="164"/>
    </location>
</feature>
<keyword evidence="5 7" id="KW-0687">Ribonucleoprotein</keyword>
<evidence type="ECO:0000256" key="5">
    <source>
        <dbReference type="ARBA" id="ARBA00023274"/>
    </source>
</evidence>
<accession>A0A1E4T2H2</accession>
<feature type="region of interest" description="Disordered" evidence="8">
    <location>
        <begin position="173"/>
        <end position="192"/>
    </location>
</feature>
<feature type="region of interest" description="Disordered" evidence="8">
    <location>
        <begin position="88"/>
        <end position="164"/>
    </location>
</feature>
<feature type="region of interest" description="Disordered" evidence="8">
    <location>
        <begin position="598"/>
        <end position="628"/>
    </location>
</feature>
<evidence type="ECO:0000313" key="9">
    <source>
        <dbReference type="EMBL" id="ODV85931.1"/>
    </source>
</evidence>
<evidence type="ECO:0000256" key="4">
    <source>
        <dbReference type="ARBA" id="ARBA00023242"/>
    </source>
</evidence>
<evidence type="ECO:0000256" key="6">
    <source>
        <dbReference type="ARBA" id="ARBA00029455"/>
    </source>
</evidence>
<dbReference type="PIRSF" id="PIRSF017300">
    <property type="entry name" value="snoRNP_Mpp10"/>
    <property type="match status" value="1"/>
</dbReference>
<dbReference type="GO" id="GO:0006364">
    <property type="term" value="P:rRNA processing"/>
    <property type="evidence" value="ECO:0007669"/>
    <property type="project" value="UniProtKB-KW"/>
</dbReference>
<dbReference type="GO" id="GO:0034457">
    <property type="term" value="C:Mpp10 complex"/>
    <property type="evidence" value="ECO:0007669"/>
    <property type="project" value="UniProtKB-UniRule"/>
</dbReference>
<dbReference type="InterPro" id="IPR012173">
    <property type="entry name" value="Mpp10"/>
</dbReference>